<dbReference type="AlphaFoldDB" id="A0A6F8YAQ6"/>
<name>A0A6F8YAQ6_9ACTN</name>
<evidence type="ECO:0000313" key="2">
    <source>
        <dbReference type="EMBL" id="BCB83185.1"/>
    </source>
</evidence>
<sequence length="66" mass="7476">MVPRYLELVRFKFIDRWAGIGVVTASKARPKAPHVILLANRRERTHGPRSIRSGIGLARNRRGSGR</sequence>
<reference evidence="2 3" key="1">
    <citation type="submission" date="2020-03" db="EMBL/GenBank/DDBJ databases">
        <title>Whole genome shotgun sequence of Phytohabitans suffuscus NBRC 105367.</title>
        <authorList>
            <person name="Komaki H."/>
            <person name="Tamura T."/>
        </authorList>
    </citation>
    <scope>NUCLEOTIDE SEQUENCE [LARGE SCALE GENOMIC DNA]</scope>
    <source>
        <strain evidence="2 3">NBRC 105367</strain>
    </source>
</reference>
<keyword evidence="3" id="KW-1185">Reference proteome</keyword>
<evidence type="ECO:0000313" key="3">
    <source>
        <dbReference type="Proteomes" id="UP000503011"/>
    </source>
</evidence>
<accession>A0A6F8YAQ6</accession>
<organism evidence="2 3">
    <name type="scientific">Phytohabitans suffuscus</name>
    <dbReference type="NCBI Taxonomy" id="624315"/>
    <lineage>
        <taxon>Bacteria</taxon>
        <taxon>Bacillati</taxon>
        <taxon>Actinomycetota</taxon>
        <taxon>Actinomycetes</taxon>
        <taxon>Micromonosporales</taxon>
        <taxon>Micromonosporaceae</taxon>
    </lineage>
</organism>
<evidence type="ECO:0000256" key="1">
    <source>
        <dbReference type="SAM" id="MobiDB-lite"/>
    </source>
</evidence>
<gene>
    <name evidence="2" type="ORF">Psuf_004980</name>
</gene>
<dbReference type="EMBL" id="AP022871">
    <property type="protein sequence ID" value="BCB83185.1"/>
    <property type="molecule type" value="Genomic_DNA"/>
</dbReference>
<dbReference type="KEGG" id="psuu:Psuf_004980"/>
<reference evidence="2 3" key="2">
    <citation type="submission" date="2020-03" db="EMBL/GenBank/DDBJ databases">
        <authorList>
            <person name="Ichikawa N."/>
            <person name="Kimura A."/>
            <person name="Kitahashi Y."/>
            <person name="Uohara A."/>
        </authorList>
    </citation>
    <scope>NUCLEOTIDE SEQUENCE [LARGE SCALE GENOMIC DNA]</scope>
    <source>
        <strain evidence="2 3">NBRC 105367</strain>
    </source>
</reference>
<feature type="region of interest" description="Disordered" evidence="1">
    <location>
        <begin position="43"/>
        <end position="66"/>
    </location>
</feature>
<proteinExistence type="predicted"/>
<dbReference type="Proteomes" id="UP000503011">
    <property type="component" value="Chromosome"/>
</dbReference>
<protein>
    <submittedName>
        <fullName evidence="2">Uncharacterized protein</fullName>
    </submittedName>
</protein>